<organism evidence="1">
    <name type="scientific">marine sediment metagenome</name>
    <dbReference type="NCBI Taxonomy" id="412755"/>
    <lineage>
        <taxon>unclassified sequences</taxon>
        <taxon>metagenomes</taxon>
        <taxon>ecological metagenomes</taxon>
    </lineage>
</organism>
<accession>X1RAX9</accession>
<sequence length="101" mass="11700">MGKWFRCPICNKFSLERNIGNDYPIKVFNQVGLGRAKGWRYDPIPGLDIVARIKDRIRVLYERFFIIPDISINVPISRVFLPSDPIMKLNPSIPILVKTEV</sequence>
<evidence type="ECO:0000313" key="1">
    <source>
        <dbReference type="EMBL" id="GAI77902.1"/>
    </source>
</evidence>
<comment type="caution">
    <text evidence="1">The sequence shown here is derived from an EMBL/GenBank/DDBJ whole genome shotgun (WGS) entry which is preliminary data.</text>
</comment>
<protein>
    <submittedName>
        <fullName evidence="1">Uncharacterized protein</fullName>
    </submittedName>
</protein>
<gene>
    <name evidence="1" type="ORF">S12H4_16366</name>
</gene>
<reference evidence="1" key="1">
    <citation type="journal article" date="2014" name="Front. Microbiol.">
        <title>High frequency of phylogenetically diverse reductive dehalogenase-homologous genes in deep subseafloor sedimentary metagenomes.</title>
        <authorList>
            <person name="Kawai M."/>
            <person name="Futagami T."/>
            <person name="Toyoda A."/>
            <person name="Takaki Y."/>
            <person name="Nishi S."/>
            <person name="Hori S."/>
            <person name="Arai W."/>
            <person name="Tsubouchi T."/>
            <person name="Morono Y."/>
            <person name="Uchiyama I."/>
            <person name="Ito T."/>
            <person name="Fujiyama A."/>
            <person name="Inagaki F."/>
            <person name="Takami H."/>
        </authorList>
    </citation>
    <scope>NUCLEOTIDE SEQUENCE</scope>
    <source>
        <strain evidence="1">Expedition CK06-06</strain>
    </source>
</reference>
<name>X1RAX9_9ZZZZ</name>
<dbReference type="AlphaFoldDB" id="X1RAX9"/>
<feature type="non-terminal residue" evidence="1">
    <location>
        <position position="101"/>
    </location>
</feature>
<proteinExistence type="predicted"/>
<dbReference type="EMBL" id="BARW01007911">
    <property type="protein sequence ID" value="GAI77902.1"/>
    <property type="molecule type" value="Genomic_DNA"/>
</dbReference>